<keyword evidence="2" id="KW-0812">Transmembrane</keyword>
<keyword evidence="3" id="KW-1133">Transmembrane helix</keyword>
<comment type="caution">
    <text evidence="7">The sequence shown here is derived from an EMBL/GenBank/DDBJ whole genome shotgun (WGS) entry which is preliminary data.</text>
</comment>
<sequence>MRRALVIAFVLFGLPVQAQEDDRDYLTAFLEDTLSGAGRKVTVTGFAGALSSQATIEQLTIADDQGIWITLNGVVLDWSRSALLSGEVVVNELSADEIIVTRAPVATPEAMPAPEAAGFSLPDLPVSIDIEKVAADRIELGPDLLGQPVTGTLSASLELSGGEGQAVLDLIRTGDGPAGEIRLDAAYSNATRALKLSLRAEEAAGGIAASLLGLPGNPSARLQIAGEGPIDDFAADIALATDGADRLSGTVTLRAEDGGQRFGADLAGDLAPILAPEMVDFFGNEIALKLDAWRSGGGRVVLDRLDLSARSLSLTGAGEIAADGVPERLTLSGRLAAPDGAPVVLPLAEDTRVTRADFALNATQRDDDSWSGSLSVQGLDRPDLKIADLAVKGSGRIGRSAAGRSFGGTLNGTVSGLAPADPALAEALGTALAASLRFHSQEGSGALRLTDIRLEGAGLTGTGALRIEGLEQALMMTGRLALEVGDLARFSRLAGRPLGGAGRLELAGSASRLSGVVDGEIGFDGTGLSIGQAEVDRLLSGASRLTASVRRDETGTVLRSLDLVAGGLQASASGRLASAGSDVSGTVSLADLAVLGAGYGGAVMLDGRFSGTPEAGAITLKGEGRALRIGTPEADRLLAGQSTLDLDLGLNSGVVQVRSARLQNPQLTASATGEINGDLRRITLDARLANLGLIVPEVSGPLTVAGTAVQDAAGYRLDLRGNGPGQIAARVEGRVANDFRTADLAINGSGEAGLANLFLSPRSVSGRVGYDLRLAGPLAIGSLSGRVTLSDGRIADPELGLALQQVQAIGQLAGGTVQLSATSGLSTGGRLRVDGPVRLDGRQEADLSIALDNLRLYDPELYETRVSGSLALRGPLAGGALLSGTLQLGETEVRVPASGFGSAEALMNIRHVRDTAPVRETRRKAGLLAAIAAASRDTVPSRAIGLDLTINAPARVFVRGRGIDAELGGSLRLLGTTAEVRPAGGFSLIRGRIDILGRRLVLTRADLVMEGSLVPQISIAADSQSEGIVSTVTVEGPANDPEVRFTSSPDLPQEEVLARLLFGRGLDNISALQAAQLANAVAVLAGRSGVGLVGNLRRTFGLDDLDVTTAEDGSAAVRAGKYISDNVYTEVEVDQEGKSRINLNLDLRRGLTVKGRLGADGETGIGIYLQRDY</sequence>
<evidence type="ECO:0000313" key="7">
    <source>
        <dbReference type="EMBL" id="NHB75963.1"/>
    </source>
</evidence>
<comment type="subcellular location">
    <subcellularLocation>
        <location evidence="1">Membrane</location>
        <topology evidence="1">Single-pass membrane protein</topology>
    </subcellularLocation>
</comment>
<dbReference type="Pfam" id="PF04357">
    <property type="entry name" value="TamB"/>
    <property type="match status" value="1"/>
</dbReference>
<keyword evidence="8" id="KW-1185">Reference proteome</keyword>
<evidence type="ECO:0000313" key="8">
    <source>
        <dbReference type="Proteomes" id="UP001515660"/>
    </source>
</evidence>
<keyword evidence="5" id="KW-0732">Signal</keyword>
<dbReference type="InterPro" id="IPR007452">
    <property type="entry name" value="TamB_C"/>
</dbReference>
<reference evidence="7 8" key="1">
    <citation type="journal article" date="2022" name="Microorganisms">
        <title>Genome Sequence and Characterization of a Xanthorhodopsin-Containing, Aerobic Anoxygenic Phototrophic Rhodobacter Species, Isolated from Mesophilic Conditions at Yellowstone National Park.</title>
        <authorList>
            <person name="Kyndt J.A."/>
            <person name="Robertson S."/>
            <person name="Shoffstall I.B."/>
            <person name="Ramaley R.F."/>
            <person name="Meyer T.E."/>
        </authorList>
    </citation>
    <scope>NUCLEOTIDE SEQUENCE [LARGE SCALE GENOMIC DNA]</scope>
    <source>
        <strain evidence="7 8">M37P</strain>
    </source>
</reference>
<evidence type="ECO:0000256" key="5">
    <source>
        <dbReference type="SAM" id="SignalP"/>
    </source>
</evidence>
<name>A0ABX0G515_9RHOB</name>
<feature type="signal peptide" evidence="5">
    <location>
        <begin position="1"/>
        <end position="18"/>
    </location>
</feature>
<organism evidence="7 8">
    <name type="scientific">Rhodobacter calidifons</name>
    <dbReference type="NCBI Taxonomy" id="2715277"/>
    <lineage>
        <taxon>Bacteria</taxon>
        <taxon>Pseudomonadati</taxon>
        <taxon>Pseudomonadota</taxon>
        <taxon>Alphaproteobacteria</taxon>
        <taxon>Rhodobacterales</taxon>
        <taxon>Rhodobacter group</taxon>
        <taxon>Rhodobacter</taxon>
    </lineage>
</organism>
<evidence type="ECO:0000256" key="1">
    <source>
        <dbReference type="ARBA" id="ARBA00004167"/>
    </source>
</evidence>
<dbReference type="EMBL" id="JAANHS010000002">
    <property type="protein sequence ID" value="NHB75963.1"/>
    <property type="molecule type" value="Genomic_DNA"/>
</dbReference>
<evidence type="ECO:0000256" key="2">
    <source>
        <dbReference type="ARBA" id="ARBA00022692"/>
    </source>
</evidence>
<dbReference type="RefSeq" id="WP_166401977.1">
    <property type="nucleotide sequence ID" value="NZ_JAANHS010000002.1"/>
</dbReference>
<dbReference type="PANTHER" id="PTHR36985:SF1">
    <property type="entry name" value="TRANSLOCATION AND ASSEMBLY MODULE SUBUNIT TAMB"/>
    <property type="match status" value="1"/>
</dbReference>
<keyword evidence="4" id="KW-0472">Membrane</keyword>
<evidence type="ECO:0000259" key="6">
    <source>
        <dbReference type="Pfam" id="PF04357"/>
    </source>
</evidence>
<evidence type="ECO:0000256" key="3">
    <source>
        <dbReference type="ARBA" id="ARBA00022989"/>
    </source>
</evidence>
<proteinExistence type="predicted"/>
<gene>
    <name evidence="7" type="ORF">G8O29_04295</name>
</gene>
<feature type="domain" description="Translocation and assembly module TamB C-terminal" evidence="6">
    <location>
        <begin position="826"/>
        <end position="1173"/>
    </location>
</feature>
<accession>A0ABX0G515</accession>
<evidence type="ECO:0000256" key="4">
    <source>
        <dbReference type="ARBA" id="ARBA00023136"/>
    </source>
</evidence>
<dbReference type="Proteomes" id="UP001515660">
    <property type="component" value="Unassembled WGS sequence"/>
</dbReference>
<feature type="chain" id="PRO_5047504448" evidence="5">
    <location>
        <begin position="19"/>
        <end position="1173"/>
    </location>
</feature>
<protein>
    <submittedName>
        <fullName evidence="7">Translocation and assembly module protein TamB</fullName>
    </submittedName>
</protein>
<dbReference type="PANTHER" id="PTHR36985">
    <property type="entry name" value="TRANSLOCATION AND ASSEMBLY MODULE SUBUNIT TAMB"/>
    <property type="match status" value="1"/>
</dbReference>